<dbReference type="PANTHER" id="PTHR30399:SF1">
    <property type="entry name" value="UTP PYROPHOSPHATASE"/>
    <property type="match status" value="1"/>
</dbReference>
<keyword evidence="3" id="KW-1185">Reference proteome</keyword>
<dbReference type="AlphaFoldDB" id="A0A317R8J0"/>
<comment type="caution">
    <text evidence="2">The sequence shown here is derived from an EMBL/GenBank/DDBJ whole genome shotgun (WGS) entry which is preliminary data.</text>
</comment>
<evidence type="ECO:0000313" key="2">
    <source>
        <dbReference type="EMBL" id="PWW43761.1"/>
    </source>
</evidence>
<dbReference type="PANTHER" id="PTHR30399">
    <property type="entry name" value="UNCHARACTERIZED PROTEIN YGJP"/>
    <property type="match status" value="1"/>
</dbReference>
<gene>
    <name evidence="2" type="ORF">DFR36_109113</name>
</gene>
<dbReference type="RefSeq" id="WP_110012474.1">
    <property type="nucleotide sequence ID" value="NZ_QGUB01000009.1"/>
</dbReference>
<organism evidence="2 3">
    <name type="scientific">Melaminivora alkalimesophila</name>
    <dbReference type="NCBI Taxonomy" id="1165852"/>
    <lineage>
        <taxon>Bacteria</taxon>
        <taxon>Pseudomonadati</taxon>
        <taxon>Pseudomonadota</taxon>
        <taxon>Betaproteobacteria</taxon>
        <taxon>Burkholderiales</taxon>
        <taxon>Comamonadaceae</taxon>
        <taxon>Melaminivora</taxon>
    </lineage>
</organism>
<dbReference type="CDD" id="cd07344">
    <property type="entry name" value="M48_yhfN_like"/>
    <property type="match status" value="1"/>
</dbReference>
<evidence type="ECO:0000313" key="3">
    <source>
        <dbReference type="Proteomes" id="UP000246483"/>
    </source>
</evidence>
<proteinExistence type="predicted"/>
<protein>
    <recommendedName>
        <fullName evidence="1">YgjP-like metallopeptidase domain-containing protein</fullName>
    </recommendedName>
</protein>
<evidence type="ECO:0000259" key="1">
    <source>
        <dbReference type="Pfam" id="PF01863"/>
    </source>
</evidence>
<feature type="domain" description="YgjP-like metallopeptidase" evidence="1">
    <location>
        <begin position="65"/>
        <end position="281"/>
    </location>
</feature>
<reference evidence="2 3" key="1">
    <citation type="submission" date="2018-05" db="EMBL/GenBank/DDBJ databases">
        <title>Genomic Encyclopedia of Type Strains, Phase IV (KMG-IV): sequencing the most valuable type-strain genomes for metagenomic binning, comparative biology and taxonomic classification.</title>
        <authorList>
            <person name="Goeker M."/>
        </authorList>
    </citation>
    <scope>NUCLEOTIDE SEQUENCE [LARGE SCALE GENOMIC DNA]</scope>
    <source>
        <strain evidence="2 3">DSM 26006</strain>
    </source>
</reference>
<dbReference type="InterPro" id="IPR002725">
    <property type="entry name" value="YgjP-like_metallopeptidase"/>
</dbReference>
<dbReference type="Pfam" id="PF01863">
    <property type="entry name" value="YgjP-like"/>
    <property type="match status" value="1"/>
</dbReference>
<dbReference type="EMBL" id="QGUB01000009">
    <property type="protein sequence ID" value="PWW43761.1"/>
    <property type="molecule type" value="Genomic_DNA"/>
</dbReference>
<dbReference type="Proteomes" id="UP000246483">
    <property type="component" value="Unassembled WGS sequence"/>
</dbReference>
<name>A0A317R8J0_9BURK</name>
<sequence length="289" mass="31667">MQAARQLVLDFLGIAPGPEEGPAAGPAPVAAPQAASAPLEHPQANRQVVLEGLRVAYVLRRARRRSIGFRVDGDGLSVRAPASASVGAIEAALQAKAGWIVRKLAEQGEWQRRLEGARIDWKEGAVLPYLGEPLAIVLDPAHRVAGAGARLAAAEPGQSARQLHVPLARHASPAQLRDAVQAWLLDEARRHFTQRLEHFAPLLGVRWTRLSLSSARSRWGSARSDGSIRLNWRLMHFRPAIIDYVVAHELAHLRVMDHSPRFWNTVASVVPDYAALRAGLRDEPPPMWD</sequence>
<dbReference type="Gene3D" id="3.30.2010.10">
    <property type="entry name" value="Metalloproteases ('zincins'), catalytic domain"/>
    <property type="match status" value="1"/>
</dbReference>
<accession>A0A317R8J0</accession>
<dbReference type="InterPro" id="IPR053136">
    <property type="entry name" value="UTP_pyrophosphatase-like"/>
</dbReference>
<dbReference type="OrthoDB" id="9811177at2"/>